<dbReference type="Proteomes" id="UP000695023">
    <property type="component" value="Unplaced"/>
</dbReference>
<dbReference type="SUPFAM" id="SSF48726">
    <property type="entry name" value="Immunoglobulin"/>
    <property type="match status" value="1"/>
</dbReference>
<name>A0A9Y3S152_9CICH</name>
<protein>
    <submittedName>
        <fullName evidence="5">Uncharacterized protein LOC102203985 isoform X1</fullName>
    </submittedName>
</protein>
<accession>A0A9Y3S152</accession>
<evidence type="ECO:0000256" key="1">
    <source>
        <dbReference type="SAM" id="Phobius"/>
    </source>
</evidence>
<reference evidence="5" key="1">
    <citation type="submission" date="2025-08" db="UniProtKB">
        <authorList>
            <consortium name="RefSeq"/>
        </authorList>
    </citation>
    <scope>IDENTIFICATION</scope>
</reference>
<evidence type="ECO:0000313" key="5">
    <source>
        <dbReference type="RefSeq" id="XP_005752971.1"/>
    </source>
</evidence>
<feature type="transmembrane region" description="Helical" evidence="1">
    <location>
        <begin position="146"/>
        <end position="170"/>
    </location>
</feature>
<keyword evidence="1" id="KW-1133">Transmembrane helix</keyword>
<dbReference type="InterPro" id="IPR013783">
    <property type="entry name" value="Ig-like_fold"/>
</dbReference>
<gene>
    <name evidence="5" type="primary">LOC102203985</name>
</gene>
<proteinExistence type="predicted"/>
<evidence type="ECO:0000256" key="2">
    <source>
        <dbReference type="SAM" id="SignalP"/>
    </source>
</evidence>
<feature type="signal peptide" evidence="2">
    <location>
        <begin position="1"/>
        <end position="22"/>
    </location>
</feature>
<dbReference type="Pfam" id="PF07686">
    <property type="entry name" value="V-set"/>
    <property type="match status" value="1"/>
</dbReference>
<dbReference type="InterPro" id="IPR036179">
    <property type="entry name" value="Ig-like_dom_sf"/>
</dbReference>
<keyword evidence="2" id="KW-0732">Signal</keyword>
<dbReference type="GeneID" id="102203985"/>
<dbReference type="RefSeq" id="XP_005752971.1">
    <property type="nucleotide sequence ID" value="XM_005752914.1"/>
</dbReference>
<dbReference type="PROSITE" id="PS51257">
    <property type="entry name" value="PROKAR_LIPOPROTEIN"/>
    <property type="match status" value="1"/>
</dbReference>
<organism evidence="4 5">
    <name type="scientific">Pundamilia nyererei</name>
    <dbReference type="NCBI Taxonomy" id="303518"/>
    <lineage>
        <taxon>Eukaryota</taxon>
        <taxon>Metazoa</taxon>
        <taxon>Chordata</taxon>
        <taxon>Craniata</taxon>
        <taxon>Vertebrata</taxon>
        <taxon>Euteleostomi</taxon>
        <taxon>Actinopterygii</taxon>
        <taxon>Neopterygii</taxon>
        <taxon>Teleostei</taxon>
        <taxon>Neoteleostei</taxon>
        <taxon>Acanthomorphata</taxon>
        <taxon>Ovalentaria</taxon>
        <taxon>Cichlomorphae</taxon>
        <taxon>Cichliformes</taxon>
        <taxon>Cichlidae</taxon>
        <taxon>African cichlids</taxon>
        <taxon>Pseudocrenilabrinae</taxon>
        <taxon>Haplochromini</taxon>
        <taxon>Pundamilia</taxon>
    </lineage>
</organism>
<keyword evidence="4" id="KW-1185">Reference proteome</keyword>
<keyword evidence="1" id="KW-0472">Membrane</keyword>
<dbReference type="AlphaFoldDB" id="A0A9Y3S152"/>
<evidence type="ECO:0000313" key="4">
    <source>
        <dbReference type="Proteomes" id="UP000695023"/>
    </source>
</evidence>
<dbReference type="InterPro" id="IPR013106">
    <property type="entry name" value="Ig_V-set"/>
</dbReference>
<evidence type="ECO:0000259" key="3">
    <source>
        <dbReference type="Pfam" id="PF07686"/>
    </source>
</evidence>
<feature type="chain" id="PRO_5041284100" evidence="2">
    <location>
        <begin position="23"/>
        <end position="228"/>
    </location>
</feature>
<dbReference type="Gene3D" id="2.60.40.10">
    <property type="entry name" value="Immunoglobulins"/>
    <property type="match status" value="1"/>
</dbReference>
<sequence>MDKWRLGFALLLLLTSCMDNKAGTEILMKIIDKQPDVTRICSNETLNVIMLIVCKISTQRSRGEECRLLYRHGQNFEHGCDSRFTLMKENQTVFLHLTNLTQEDSGSYTCECVQTGGTYKLQLNVTVEGTESHEVTTSPTEIHFKLSFYVLIGVFVVLIISGVILGFIYVTKCSSRRRQLPITSPEIITDPGNTEAYMAAGEIEPYSIFIQTENGLYSTSKINLNHIT</sequence>
<feature type="domain" description="Immunoglobulin V-set" evidence="3">
    <location>
        <begin position="54"/>
        <end position="122"/>
    </location>
</feature>
<keyword evidence="1" id="KW-0812">Transmembrane</keyword>